<dbReference type="Gene3D" id="3.40.190.10">
    <property type="entry name" value="Periplasmic binding protein-like II"/>
    <property type="match status" value="2"/>
</dbReference>
<dbReference type="GO" id="GO:0000976">
    <property type="term" value="F:transcription cis-regulatory region binding"/>
    <property type="evidence" value="ECO:0007669"/>
    <property type="project" value="TreeGrafter"/>
</dbReference>
<evidence type="ECO:0000259" key="5">
    <source>
        <dbReference type="PROSITE" id="PS50931"/>
    </source>
</evidence>
<organism evidence="6 7">
    <name type="scientific">Aestuariirhabdus litorea</name>
    <dbReference type="NCBI Taxonomy" id="2528527"/>
    <lineage>
        <taxon>Bacteria</taxon>
        <taxon>Pseudomonadati</taxon>
        <taxon>Pseudomonadota</taxon>
        <taxon>Gammaproteobacteria</taxon>
        <taxon>Oceanospirillales</taxon>
        <taxon>Aestuariirhabdaceae</taxon>
        <taxon>Aestuariirhabdus</taxon>
    </lineage>
</organism>
<sequence>MNRVALEQFLVLSESLHFSRASELCHVSPSTLSRVVQRLESEVGAPLLYRDNRSVMLTPAGREFQRYAREVVERWWQLKERIGESGPLGGELSIYCSVTASYRFLPELLSEFRRRHPGVEINLRTGDAALSLPKLMGGEADLVIAARPEELSADFHFQPISETPLQLIAPLLEGGVLSSLEAGASWYELPLVQAESGLARTYLDAWFVEQGIEPNVYATVAGNEAIVAMVNLGCGVGVVPELVLQNSPVVDRVKVLPIEPRLPAFEIGLCVRGRSLQKPAIKALWSIAESVRR</sequence>
<dbReference type="Pfam" id="PF03466">
    <property type="entry name" value="LysR_substrate"/>
    <property type="match status" value="1"/>
</dbReference>
<reference evidence="6 7" key="1">
    <citation type="submission" date="2018-08" db="EMBL/GenBank/DDBJ databases">
        <authorList>
            <person name="Khan S.A."/>
        </authorList>
    </citation>
    <scope>NUCLEOTIDE SEQUENCE [LARGE SCALE GENOMIC DNA]</scope>
    <source>
        <strain evidence="6 7">GTF-13</strain>
    </source>
</reference>
<dbReference type="NCBIfam" id="NF008722">
    <property type="entry name" value="PRK11716.1"/>
    <property type="match status" value="1"/>
</dbReference>
<dbReference type="SUPFAM" id="SSF53850">
    <property type="entry name" value="Periplasmic binding protein-like II"/>
    <property type="match status" value="1"/>
</dbReference>
<accession>A0A3P3VIQ5</accession>
<dbReference type="InterPro" id="IPR000847">
    <property type="entry name" value="LysR_HTH_N"/>
</dbReference>
<reference evidence="6 7" key="2">
    <citation type="submission" date="2018-12" db="EMBL/GenBank/DDBJ databases">
        <title>Simiduia agarivorans gen. nov., sp. nov., a marine, agarolytic bacterium isolated from shallow coastal water from Keelung, Taiwan.</title>
        <authorList>
            <person name="Shieh W.Y."/>
        </authorList>
    </citation>
    <scope>NUCLEOTIDE SEQUENCE [LARGE SCALE GENOMIC DNA]</scope>
    <source>
        <strain evidence="6 7">GTF-13</strain>
    </source>
</reference>
<evidence type="ECO:0000256" key="1">
    <source>
        <dbReference type="ARBA" id="ARBA00009437"/>
    </source>
</evidence>
<keyword evidence="7" id="KW-1185">Reference proteome</keyword>
<dbReference type="RefSeq" id="WP_125015948.1">
    <property type="nucleotide sequence ID" value="NZ_QWEZ01000002.1"/>
</dbReference>
<keyword evidence="2" id="KW-0805">Transcription regulation</keyword>
<gene>
    <name evidence="6" type="primary">ilvY</name>
    <name evidence="6" type="ORF">D0544_10110</name>
</gene>
<feature type="domain" description="HTH lysR-type" evidence="5">
    <location>
        <begin position="1"/>
        <end position="58"/>
    </location>
</feature>
<evidence type="ECO:0000313" key="6">
    <source>
        <dbReference type="EMBL" id="RRJ82234.1"/>
    </source>
</evidence>
<dbReference type="PANTHER" id="PTHR30126">
    <property type="entry name" value="HTH-TYPE TRANSCRIPTIONAL REGULATOR"/>
    <property type="match status" value="1"/>
</dbReference>
<dbReference type="EMBL" id="QWEZ01000002">
    <property type="protein sequence ID" value="RRJ82234.1"/>
    <property type="molecule type" value="Genomic_DNA"/>
</dbReference>
<evidence type="ECO:0000313" key="7">
    <source>
        <dbReference type="Proteomes" id="UP000280792"/>
    </source>
</evidence>
<evidence type="ECO:0000256" key="3">
    <source>
        <dbReference type="ARBA" id="ARBA00023125"/>
    </source>
</evidence>
<dbReference type="InterPro" id="IPR036388">
    <property type="entry name" value="WH-like_DNA-bd_sf"/>
</dbReference>
<dbReference type="Gene3D" id="1.10.10.10">
    <property type="entry name" value="Winged helix-like DNA-binding domain superfamily/Winged helix DNA-binding domain"/>
    <property type="match status" value="1"/>
</dbReference>
<evidence type="ECO:0000256" key="4">
    <source>
        <dbReference type="ARBA" id="ARBA00023163"/>
    </source>
</evidence>
<dbReference type="InterPro" id="IPR036390">
    <property type="entry name" value="WH_DNA-bd_sf"/>
</dbReference>
<dbReference type="InterPro" id="IPR037404">
    <property type="entry name" value="IlvY_PBP2"/>
</dbReference>
<keyword evidence="4" id="KW-0804">Transcription</keyword>
<keyword evidence="3" id="KW-0238">DNA-binding</keyword>
<dbReference type="InterPro" id="IPR005119">
    <property type="entry name" value="LysR_subst-bd"/>
</dbReference>
<comment type="caution">
    <text evidence="6">The sequence shown here is derived from an EMBL/GenBank/DDBJ whole genome shotgun (WGS) entry which is preliminary data.</text>
</comment>
<dbReference type="FunFam" id="1.10.10.10:FF:000001">
    <property type="entry name" value="LysR family transcriptional regulator"/>
    <property type="match status" value="1"/>
</dbReference>
<dbReference type="CDD" id="cd08430">
    <property type="entry name" value="PBP2_IlvY"/>
    <property type="match status" value="1"/>
</dbReference>
<dbReference type="Proteomes" id="UP000280792">
    <property type="component" value="Unassembled WGS sequence"/>
</dbReference>
<dbReference type="GO" id="GO:0003700">
    <property type="term" value="F:DNA-binding transcription factor activity"/>
    <property type="evidence" value="ECO:0007669"/>
    <property type="project" value="InterPro"/>
</dbReference>
<name>A0A3P3VIQ5_9GAMM</name>
<dbReference type="PANTHER" id="PTHR30126:SF81">
    <property type="entry name" value="HTH-TYPE TRANSCRIPTIONAL REGULATOR ILVY"/>
    <property type="match status" value="1"/>
</dbReference>
<dbReference type="Pfam" id="PF00126">
    <property type="entry name" value="HTH_1"/>
    <property type="match status" value="1"/>
</dbReference>
<dbReference type="SUPFAM" id="SSF46785">
    <property type="entry name" value="Winged helix' DNA-binding domain"/>
    <property type="match status" value="1"/>
</dbReference>
<dbReference type="PROSITE" id="PS50931">
    <property type="entry name" value="HTH_LYSR"/>
    <property type="match status" value="1"/>
</dbReference>
<evidence type="ECO:0000256" key="2">
    <source>
        <dbReference type="ARBA" id="ARBA00023015"/>
    </source>
</evidence>
<comment type="similarity">
    <text evidence="1">Belongs to the LysR transcriptional regulatory family.</text>
</comment>
<protein>
    <submittedName>
        <fullName evidence="6">HTH-type transcriptional activator IlvY</fullName>
    </submittedName>
</protein>
<dbReference type="AlphaFoldDB" id="A0A3P3VIQ5"/>
<proteinExistence type="inferred from homology"/>